<organism evidence="2 3">
    <name type="scientific">Mucilaginibacter corticis</name>
    <dbReference type="NCBI Taxonomy" id="2597670"/>
    <lineage>
        <taxon>Bacteria</taxon>
        <taxon>Pseudomonadati</taxon>
        <taxon>Bacteroidota</taxon>
        <taxon>Sphingobacteriia</taxon>
        <taxon>Sphingobacteriales</taxon>
        <taxon>Sphingobacteriaceae</taxon>
        <taxon>Mucilaginibacter</taxon>
    </lineage>
</organism>
<sequence>MKKCVLASLLVVLIATAIAYADGASGKWSGTIALLYDVTVNMKEEKGTVNGIVNTEIGDIPLKNGVITGNDIVFKPFTYNGFAVSYVKGKIDGDKMSVVVGFQGTTFKGVLKRVK</sequence>
<evidence type="ECO:0008006" key="4">
    <source>
        <dbReference type="Google" id="ProtNLM"/>
    </source>
</evidence>
<keyword evidence="1" id="KW-0732">Signal</keyword>
<name>A0A556MV95_9SPHI</name>
<keyword evidence="3" id="KW-1185">Reference proteome</keyword>
<comment type="caution">
    <text evidence="2">The sequence shown here is derived from an EMBL/GenBank/DDBJ whole genome shotgun (WGS) entry which is preliminary data.</text>
</comment>
<dbReference type="EMBL" id="VLPK01000001">
    <property type="protein sequence ID" value="TSJ43783.1"/>
    <property type="molecule type" value="Genomic_DNA"/>
</dbReference>
<evidence type="ECO:0000313" key="2">
    <source>
        <dbReference type="EMBL" id="TSJ43783.1"/>
    </source>
</evidence>
<feature type="signal peptide" evidence="1">
    <location>
        <begin position="1"/>
        <end position="21"/>
    </location>
</feature>
<proteinExistence type="predicted"/>
<dbReference type="RefSeq" id="WP_144247349.1">
    <property type="nucleotide sequence ID" value="NZ_VLPK01000001.1"/>
</dbReference>
<reference evidence="2 3" key="1">
    <citation type="submission" date="2019-07" db="EMBL/GenBank/DDBJ databases">
        <authorList>
            <person name="Huq M.A."/>
        </authorList>
    </citation>
    <scope>NUCLEOTIDE SEQUENCE [LARGE SCALE GENOMIC DNA]</scope>
    <source>
        <strain evidence="2 3">MAH-19</strain>
    </source>
</reference>
<gene>
    <name evidence="2" type="ORF">FO440_06230</name>
</gene>
<dbReference type="AlphaFoldDB" id="A0A556MV95"/>
<evidence type="ECO:0000256" key="1">
    <source>
        <dbReference type="SAM" id="SignalP"/>
    </source>
</evidence>
<protein>
    <recommendedName>
        <fullName evidence="4">Glycoside hydrolase</fullName>
    </recommendedName>
</protein>
<dbReference type="Proteomes" id="UP000318733">
    <property type="component" value="Unassembled WGS sequence"/>
</dbReference>
<evidence type="ECO:0000313" key="3">
    <source>
        <dbReference type="Proteomes" id="UP000318733"/>
    </source>
</evidence>
<feature type="chain" id="PRO_5022125088" description="Glycoside hydrolase" evidence="1">
    <location>
        <begin position="22"/>
        <end position="115"/>
    </location>
</feature>
<accession>A0A556MV95</accession>